<dbReference type="Pfam" id="PF00622">
    <property type="entry name" value="SPRY"/>
    <property type="match status" value="1"/>
</dbReference>
<proteinExistence type="predicted"/>
<protein>
    <submittedName>
        <fullName evidence="4">4828_t:CDS:1</fullName>
    </submittedName>
</protein>
<dbReference type="InterPro" id="IPR044736">
    <property type="entry name" value="Gid1/RanBPM/SPLA_SPRY"/>
</dbReference>
<evidence type="ECO:0000256" key="2">
    <source>
        <dbReference type="SAM" id="Phobius"/>
    </source>
</evidence>
<evidence type="ECO:0000256" key="1">
    <source>
        <dbReference type="SAM" id="MobiDB-lite"/>
    </source>
</evidence>
<sequence length="370" mass="41007">MVEGIVEDERTEDDASLTNARETMIKLLEGIKRTMSINYCDNNCIITLIISSVVIIILLVGIIWCCVQYLKSGKKLSDHVQSLKSTLTGTGSSSSDTPLLSGRPRPHSIITQPIGSGGEEPILNSPDSLYWSGRNQETTADNYTAAEQFTILNPPREEIPPQDHIIYIQSLGGAKAWDWDPDDSLLGQQIVTIMGEGKVIKFNKRLDSMVQSNYPFFIPQVEGDVVYEAPFGRPETMPHRLGFHSNGKKYNDEFGGHEYSQAWGNVGDTIGCAYNPDAGHVFFTKNGQFLGNAFMGIRHVWFPTVGSNGPCTIMTNFGDPENEFKYESARGYGPGGPLLMSSEQGYQWQTGSNRSSRILQTEDKDNCRNN</sequence>
<keyword evidence="5" id="KW-1185">Reference proteome</keyword>
<organism evidence="4 5">
    <name type="scientific">Cetraspora pellucida</name>
    <dbReference type="NCBI Taxonomy" id="1433469"/>
    <lineage>
        <taxon>Eukaryota</taxon>
        <taxon>Fungi</taxon>
        <taxon>Fungi incertae sedis</taxon>
        <taxon>Mucoromycota</taxon>
        <taxon>Glomeromycotina</taxon>
        <taxon>Glomeromycetes</taxon>
        <taxon>Diversisporales</taxon>
        <taxon>Gigasporaceae</taxon>
        <taxon>Cetraspora</taxon>
    </lineage>
</organism>
<keyword evidence="2" id="KW-0812">Transmembrane</keyword>
<dbReference type="InterPro" id="IPR013320">
    <property type="entry name" value="ConA-like_dom_sf"/>
</dbReference>
<feature type="transmembrane region" description="Helical" evidence="2">
    <location>
        <begin position="45"/>
        <end position="67"/>
    </location>
</feature>
<evidence type="ECO:0000259" key="3">
    <source>
        <dbReference type="Pfam" id="PF00622"/>
    </source>
</evidence>
<dbReference type="AlphaFoldDB" id="A0A9N9EJU3"/>
<dbReference type="Gene3D" id="2.60.120.920">
    <property type="match status" value="1"/>
</dbReference>
<evidence type="ECO:0000313" key="5">
    <source>
        <dbReference type="Proteomes" id="UP000789759"/>
    </source>
</evidence>
<keyword evidence="2" id="KW-0472">Membrane</keyword>
<dbReference type="OrthoDB" id="258495at2759"/>
<dbReference type="EMBL" id="CAJVQA010009059">
    <property type="protein sequence ID" value="CAG8680521.1"/>
    <property type="molecule type" value="Genomic_DNA"/>
</dbReference>
<keyword evidence="2" id="KW-1133">Transmembrane helix</keyword>
<dbReference type="InterPro" id="IPR003877">
    <property type="entry name" value="SPRY_dom"/>
</dbReference>
<name>A0A9N9EJU3_9GLOM</name>
<dbReference type="SUPFAM" id="SSF49899">
    <property type="entry name" value="Concanavalin A-like lectins/glucanases"/>
    <property type="match status" value="1"/>
</dbReference>
<reference evidence="4" key="1">
    <citation type="submission" date="2021-06" db="EMBL/GenBank/DDBJ databases">
        <authorList>
            <person name="Kallberg Y."/>
            <person name="Tangrot J."/>
            <person name="Rosling A."/>
        </authorList>
    </citation>
    <scope>NUCLEOTIDE SEQUENCE</scope>
    <source>
        <strain evidence="4">FL966</strain>
    </source>
</reference>
<feature type="domain" description="SPRY" evidence="3">
    <location>
        <begin position="236"/>
        <end position="318"/>
    </location>
</feature>
<accession>A0A9N9EJU3</accession>
<comment type="caution">
    <text evidence="4">The sequence shown here is derived from an EMBL/GenBank/DDBJ whole genome shotgun (WGS) entry which is preliminary data.</text>
</comment>
<dbReference type="InterPro" id="IPR043136">
    <property type="entry name" value="B30.2/SPRY_sf"/>
</dbReference>
<dbReference type="Proteomes" id="UP000789759">
    <property type="component" value="Unassembled WGS sequence"/>
</dbReference>
<gene>
    <name evidence="4" type="ORF">CPELLU_LOCUS10761</name>
</gene>
<evidence type="ECO:0000313" key="4">
    <source>
        <dbReference type="EMBL" id="CAG8680521.1"/>
    </source>
</evidence>
<feature type="compositionally biased region" description="Low complexity" evidence="1">
    <location>
        <begin position="86"/>
        <end position="102"/>
    </location>
</feature>
<feature type="region of interest" description="Disordered" evidence="1">
    <location>
        <begin position="86"/>
        <end position="122"/>
    </location>
</feature>
<dbReference type="CDD" id="cd12885">
    <property type="entry name" value="SPRY_RanBP_like"/>
    <property type="match status" value="1"/>
</dbReference>